<evidence type="ECO:0000313" key="3">
    <source>
        <dbReference type="Proteomes" id="UP000323876"/>
    </source>
</evidence>
<sequence length="73" mass="7965">MNTFGKKLPFVIATAAAIAGSLALAAPNATAEPTDIVCSRDFMNWTAWDGPGTTGRQYVCTYDNDRGWHWQLT</sequence>
<gene>
    <name evidence="2" type="ORF">F3087_05640</name>
</gene>
<dbReference type="OrthoDB" id="9847329at2"/>
<proteinExistence type="predicted"/>
<dbReference type="RefSeq" id="WP_150400633.1">
    <property type="nucleotide sequence ID" value="NZ_VXLC01000001.1"/>
</dbReference>
<keyword evidence="3" id="KW-1185">Reference proteome</keyword>
<organism evidence="2 3">
    <name type="scientific">Nocardia colli</name>
    <dbReference type="NCBI Taxonomy" id="2545717"/>
    <lineage>
        <taxon>Bacteria</taxon>
        <taxon>Bacillati</taxon>
        <taxon>Actinomycetota</taxon>
        <taxon>Actinomycetes</taxon>
        <taxon>Mycobacteriales</taxon>
        <taxon>Nocardiaceae</taxon>
        <taxon>Nocardia</taxon>
    </lineage>
</organism>
<comment type="caution">
    <text evidence="2">The sequence shown here is derived from an EMBL/GenBank/DDBJ whole genome shotgun (WGS) entry which is preliminary data.</text>
</comment>
<accession>A0A5N0EMS0</accession>
<feature type="chain" id="PRO_5024299309" evidence="1">
    <location>
        <begin position="32"/>
        <end position="73"/>
    </location>
</feature>
<reference evidence="2 3" key="1">
    <citation type="submission" date="2019-09" db="EMBL/GenBank/DDBJ databases">
        <authorList>
            <person name="Wang X."/>
        </authorList>
    </citation>
    <scope>NUCLEOTIDE SEQUENCE [LARGE SCALE GENOMIC DNA]</scope>
    <source>
        <strain evidence="2 3">CICC 11023</strain>
    </source>
</reference>
<dbReference type="AlphaFoldDB" id="A0A5N0EMS0"/>
<feature type="signal peptide" evidence="1">
    <location>
        <begin position="1"/>
        <end position="31"/>
    </location>
</feature>
<evidence type="ECO:0000313" key="2">
    <source>
        <dbReference type="EMBL" id="KAA8890727.1"/>
    </source>
</evidence>
<evidence type="ECO:0000256" key="1">
    <source>
        <dbReference type="SAM" id="SignalP"/>
    </source>
</evidence>
<name>A0A5N0EMS0_9NOCA</name>
<dbReference type="Proteomes" id="UP000323876">
    <property type="component" value="Unassembled WGS sequence"/>
</dbReference>
<dbReference type="EMBL" id="VXLC01000001">
    <property type="protein sequence ID" value="KAA8890727.1"/>
    <property type="molecule type" value="Genomic_DNA"/>
</dbReference>
<keyword evidence="1" id="KW-0732">Signal</keyword>
<protein>
    <submittedName>
        <fullName evidence="2">Uncharacterized protein</fullName>
    </submittedName>
</protein>